<name>A0A8W8M1I9_MAGGI</name>
<accession>A0A8W8M1I9</accession>
<evidence type="ECO:0000313" key="1">
    <source>
        <dbReference type="EnsemblMetazoa" id="G30872.6:cds"/>
    </source>
</evidence>
<organism evidence="1 2">
    <name type="scientific">Magallana gigas</name>
    <name type="common">Pacific oyster</name>
    <name type="synonym">Crassostrea gigas</name>
    <dbReference type="NCBI Taxonomy" id="29159"/>
    <lineage>
        <taxon>Eukaryota</taxon>
        <taxon>Metazoa</taxon>
        <taxon>Spiralia</taxon>
        <taxon>Lophotrochozoa</taxon>
        <taxon>Mollusca</taxon>
        <taxon>Bivalvia</taxon>
        <taxon>Autobranchia</taxon>
        <taxon>Pteriomorphia</taxon>
        <taxon>Ostreida</taxon>
        <taxon>Ostreoidea</taxon>
        <taxon>Ostreidae</taxon>
        <taxon>Magallana</taxon>
    </lineage>
</organism>
<dbReference type="AlphaFoldDB" id="A0A8W8M1I9"/>
<sequence length="242" mass="27535">DRPKLQEFLDHCTVSRSYFFTIRKCGNPECQICLPPRLPPDVFSQLHAFPDPVPGEDGHYKGFEEVYGTDTTEEYRPSLQQKVPGLAANSHGIPFAPSAQTARTVGKTVKCIACDKPRVIYSTHKLTTQDQMILKRVLDLYQYSCGCELQELMPQERERAPKISALLDRVFVRANLHCTSPVEIPYFSAGIFPSICFYCSDEAVEQIEGAYPTCESCRANHILPFKRKNVENAREKRKKTRK</sequence>
<evidence type="ECO:0000313" key="2">
    <source>
        <dbReference type="Proteomes" id="UP000005408"/>
    </source>
</evidence>
<reference evidence="1" key="1">
    <citation type="submission" date="2022-08" db="UniProtKB">
        <authorList>
            <consortium name="EnsemblMetazoa"/>
        </authorList>
    </citation>
    <scope>IDENTIFICATION</scope>
    <source>
        <strain evidence="1">05x7-T-G4-1.051#20</strain>
    </source>
</reference>
<dbReference type="EnsemblMetazoa" id="G30872.6">
    <property type="protein sequence ID" value="G30872.6:cds"/>
    <property type="gene ID" value="G30872"/>
</dbReference>
<protein>
    <submittedName>
        <fullName evidence="1">Uncharacterized protein</fullName>
    </submittedName>
</protein>
<dbReference type="Proteomes" id="UP000005408">
    <property type="component" value="Unassembled WGS sequence"/>
</dbReference>
<proteinExistence type="predicted"/>
<keyword evidence="2" id="KW-1185">Reference proteome</keyword>